<sequence>MLMHLLPIHPLWERSENWQDASPTVYKSRRCTLKKNILFATQNYKKPSILSKTMFMKNSKQFILVCLIGTLFMAAQAMNQLNAHADHKMNMGNDIQLDLPIKYCKMYWRSLALTCMYVHSLSQRCQPTELRDILPHHQCPRNSSINANINSSS</sequence>
<evidence type="ECO:0000313" key="2">
    <source>
        <dbReference type="Proteomes" id="UP000663852"/>
    </source>
</evidence>
<evidence type="ECO:0000313" key="1">
    <source>
        <dbReference type="EMBL" id="CAF1187522.1"/>
    </source>
</evidence>
<proteinExistence type="predicted"/>
<protein>
    <submittedName>
        <fullName evidence="1">Uncharacterized protein</fullName>
    </submittedName>
</protein>
<dbReference type="Proteomes" id="UP000663852">
    <property type="component" value="Unassembled WGS sequence"/>
</dbReference>
<reference evidence="1" key="1">
    <citation type="submission" date="2021-02" db="EMBL/GenBank/DDBJ databases">
        <authorList>
            <person name="Nowell W R."/>
        </authorList>
    </citation>
    <scope>NUCLEOTIDE SEQUENCE</scope>
</reference>
<gene>
    <name evidence="1" type="ORF">EDS130_LOCUS24610</name>
</gene>
<dbReference type="EMBL" id="CAJNOJ010000140">
    <property type="protein sequence ID" value="CAF1187522.1"/>
    <property type="molecule type" value="Genomic_DNA"/>
</dbReference>
<dbReference type="AlphaFoldDB" id="A0A814VFU1"/>
<accession>A0A814VFU1</accession>
<organism evidence="1 2">
    <name type="scientific">Adineta ricciae</name>
    <name type="common">Rotifer</name>
    <dbReference type="NCBI Taxonomy" id="249248"/>
    <lineage>
        <taxon>Eukaryota</taxon>
        <taxon>Metazoa</taxon>
        <taxon>Spiralia</taxon>
        <taxon>Gnathifera</taxon>
        <taxon>Rotifera</taxon>
        <taxon>Eurotatoria</taxon>
        <taxon>Bdelloidea</taxon>
        <taxon>Adinetida</taxon>
        <taxon>Adinetidae</taxon>
        <taxon>Adineta</taxon>
    </lineage>
</organism>
<name>A0A814VFU1_ADIRI</name>
<comment type="caution">
    <text evidence="1">The sequence shown here is derived from an EMBL/GenBank/DDBJ whole genome shotgun (WGS) entry which is preliminary data.</text>
</comment>